<keyword evidence="3" id="KW-1185">Reference proteome</keyword>
<sequence length="119" mass="12907">MPRIADFAGMDRTTGRTLTGTAHLAQSIGDILTTRIGSRVERRAYGSTVPDYIDAPMTAVQRTRCYGAAAAALLRWEPRLKLARVQMQPIEAAQGMQGRAVFAVDLMLEDGDVTVEAVV</sequence>
<dbReference type="SUPFAM" id="SSF160719">
    <property type="entry name" value="gpW/gp25-like"/>
    <property type="match status" value="1"/>
</dbReference>
<protein>
    <submittedName>
        <fullName evidence="2">Phage baseplate assembly protein</fullName>
    </submittedName>
</protein>
<evidence type="ECO:0000259" key="1">
    <source>
        <dbReference type="Pfam" id="PF04965"/>
    </source>
</evidence>
<dbReference type="InterPro" id="IPR007048">
    <property type="entry name" value="IraD/Gp25-like"/>
</dbReference>
<gene>
    <name evidence="2" type="ORF">GCM10007935_10280</name>
</gene>
<evidence type="ECO:0000313" key="3">
    <source>
        <dbReference type="Proteomes" id="UP001156903"/>
    </source>
</evidence>
<dbReference type="Pfam" id="PF04965">
    <property type="entry name" value="GPW_gp25"/>
    <property type="match status" value="1"/>
</dbReference>
<accession>A0ABQ6C1X3</accession>
<organism evidence="2 3">
    <name type="scientific">Hydrogenophaga electricum</name>
    <dbReference type="NCBI Taxonomy" id="1230953"/>
    <lineage>
        <taxon>Bacteria</taxon>
        <taxon>Pseudomonadati</taxon>
        <taxon>Pseudomonadota</taxon>
        <taxon>Betaproteobacteria</taxon>
        <taxon>Burkholderiales</taxon>
        <taxon>Comamonadaceae</taxon>
        <taxon>Hydrogenophaga</taxon>
    </lineage>
</organism>
<evidence type="ECO:0000313" key="2">
    <source>
        <dbReference type="EMBL" id="GLS13598.1"/>
    </source>
</evidence>
<dbReference type="RefSeq" id="WP_284306945.1">
    <property type="nucleotide sequence ID" value="NZ_BSPB01000005.1"/>
</dbReference>
<name>A0ABQ6C1X3_9BURK</name>
<dbReference type="Gene3D" id="3.10.450.40">
    <property type="match status" value="1"/>
</dbReference>
<dbReference type="EMBL" id="BSPB01000005">
    <property type="protein sequence ID" value="GLS13598.1"/>
    <property type="molecule type" value="Genomic_DNA"/>
</dbReference>
<proteinExistence type="predicted"/>
<comment type="caution">
    <text evidence="2">The sequence shown here is derived from an EMBL/GenBank/DDBJ whole genome shotgun (WGS) entry which is preliminary data.</text>
</comment>
<dbReference type="Proteomes" id="UP001156903">
    <property type="component" value="Unassembled WGS sequence"/>
</dbReference>
<feature type="domain" description="IraD/Gp25-like" evidence="1">
    <location>
        <begin position="21"/>
        <end position="109"/>
    </location>
</feature>
<reference evidence="3" key="1">
    <citation type="journal article" date="2019" name="Int. J. Syst. Evol. Microbiol.">
        <title>The Global Catalogue of Microorganisms (GCM) 10K type strain sequencing project: providing services to taxonomists for standard genome sequencing and annotation.</title>
        <authorList>
            <consortium name="The Broad Institute Genomics Platform"/>
            <consortium name="The Broad Institute Genome Sequencing Center for Infectious Disease"/>
            <person name="Wu L."/>
            <person name="Ma J."/>
        </authorList>
    </citation>
    <scope>NUCLEOTIDE SEQUENCE [LARGE SCALE GENOMIC DNA]</scope>
    <source>
        <strain evidence="3">NBRC 109341</strain>
    </source>
</reference>